<dbReference type="GO" id="GO:0016787">
    <property type="term" value="F:hydrolase activity"/>
    <property type="evidence" value="ECO:0007669"/>
    <property type="project" value="UniProtKB-KW"/>
</dbReference>
<feature type="signal peptide" evidence="1">
    <location>
        <begin position="1"/>
        <end position="24"/>
    </location>
</feature>
<evidence type="ECO:0000313" key="2">
    <source>
        <dbReference type="EMBL" id="AQT67046.1"/>
    </source>
</evidence>
<dbReference type="SUPFAM" id="SSF53474">
    <property type="entry name" value="alpha/beta-Hydrolases"/>
    <property type="match status" value="1"/>
</dbReference>
<organism evidence="2 3">
    <name type="scientific">Anaerohalosphaera lusitana</name>
    <dbReference type="NCBI Taxonomy" id="1936003"/>
    <lineage>
        <taxon>Bacteria</taxon>
        <taxon>Pseudomonadati</taxon>
        <taxon>Planctomycetota</taxon>
        <taxon>Phycisphaerae</taxon>
        <taxon>Sedimentisphaerales</taxon>
        <taxon>Anaerohalosphaeraceae</taxon>
        <taxon>Anaerohalosphaera</taxon>
    </lineage>
</organism>
<keyword evidence="2" id="KW-0378">Hydrolase</keyword>
<proteinExistence type="predicted"/>
<gene>
    <name evidence="2" type="ORF">STSP2_00185</name>
</gene>
<dbReference type="AlphaFoldDB" id="A0A1U9NHQ8"/>
<name>A0A1U9NHQ8_9BACT</name>
<sequence precursor="true">MKNYRLTTMSVVLLVLVCVLPVFAQSKGSIEYEGKKSSWNGYEKYDFALDGIPCYVVAPKECEPGKPWVLRARFPNYHADIDVKLLEAGYHIAFINVANLYGGPEACKRWSKMYEHMIDKYDLNAKVVLEGVSRGGLIVYNWAKRNPDKVASIYCDTPVCDIRSWPGGKGQGRGSDADWERCMKAYGLTEETAGEFTGNPIDGLDELAKAGVPVMHVVSESDTVVPPDENTRVLQKRYRELDGPILVLSIDEGTKVSHGHHFPLTSVVVDTAVDFILRYGPKD</sequence>
<feature type="chain" id="PRO_5013205486" evidence="1">
    <location>
        <begin position="25"/>
        <end position="283"/>
    </location>
</feature>
<dbReference type="EMBL" id="CP019791">
    <property type="protein sequence ID" value="AQT67046.1"/>
    <property type="molecule type" value="Genomic_DNA"/>
</dbReference>
<dbReference type="KEGG" id="alus:STSP2_00185"/>
<accession>A0A1U9NHQ8</accession>
<dbReference type="STRING" id="1936003.STSP2_00185"/>
<dbReference type="Gene3D" id="3.40.50.1820">
    <property type="entry name" value="alpha/beta hydrolase"/>
    <property type="match status" value="1"/>
</dbReference>
<keyword evidence="3" id="KW-1185">Reference proteome</keyword>
<dbReference type="RefSeq" id="WP_146658971.1">
    <property type="nucleotide sequence ID" value="NZ_CP019791.1"/>
</dbReference>
<evidence type="ECO:0000256" key="1">
    <source>
        <dbReference type="SAM" id="SignalP"/>
    </source>
</evidence>
<evidence type="ECO:0000313" key="3">
    <source>
        <dbReference type="Proteomes" id="UP000189674"/>
    </source>
</evidence>
<keyword evidence="1" id="KW-0732">Signal</keyword>
<dbReference type="OrthoDB" id="234896at2"/>
<protein>
    <submittedName>
        <fullName evidence="2">Alpha/beta hydrolase family protein</fullName>
    </submittedName>
</protein>
<dbReference type="InterPro" id="IPR029058">
    <property type="entry name" value="AB_hydrolase_fold"/>
</dbReference>
<dbReference type="Proteomes" id="UP000189674">
    <property type="component" value="Chromosome"/>
</dbReference>
<reference evidence="3" key="1">
    <citation type="submission" date="2017-02" db="EMBL/GenBank/DDBJ databases">
        <title>Comparative genomics and description of representatives of a novel lineage of planctomycetes thriving in anoxic sediments.</title>
        <authorList>
            <person name="Spring S."/>
            <person name="Bunk B."/>
            <person name="Sproer C."/>
        </authorList>
    </citation>
    <scope>NUCLEOTIDE SEQUENCE [LARGE SCALE GENOMIC DNA]</scope>
    <source>
        <strain evidence="3">ST-NAGAB-D1</strain>
    </source>
</reference>